<name>A0ABW2A5M5_9GAMM</name>
<organism evidence="2 3">
    <name type="scientific">Marinobacterium aestuariivivens</name>
    <dbReference type="NCBI Taxonomy" id="1698799"/>
    <lineage>
        <taxon>Bacteria</taxon>
        <taxon>Pseudomonadati</taxon>
        <taxon>Pseudomonadota</taxon>
        <taxon>Gammaproteobacteria</taxon>
        <taxon>Oceanospirillales</taxon>
        <taxon>Oceanospirillaceae</taxon>
        <taxon>Marinobacterium</taxon>
    </lineage>
</organism>
<dbReference type="Proteomes" id="UP001596422">
    <property type="component" value="Unassembled WGS sequence"/>
</dbReference>
<accession>A0ABW2A5M5</accession>
<comment type="caution">
    <text evidence="2">The sequence shown here is derived from an EMBL/GenBank/DDBJ whole genome shotgun (WGS) entry which is preliminary data.</text>
</comment>
<gene>
    <name evidence="2" type="ORF">ACFQDL_22895</name>
</gene>
<dbReference type="RefSeq" id="WP_379911031.1">
    <property type="nucleotide sequence ID" value="NZ_JBHSWE010000001.1"/>
</dbReference>
<sequence length="47" mass="4862">MPSTAVSVGLPGVCVTATFGFVAVSRVLQKLVERDARRQVTAALSGD</sequence>
<evidence type="ECO:0000313" key="3">
    <source>
        <dbReference type="Proteomes" id="UP001596422"/>
    </source>
</evidence>
<feature type="transmembrane region" description="Helical" evidence="1">
    <location>
        <begin position="6"/>
        <end position="28"/>
    </location>
</feature>
<reference evidence="3" key="1">
    <citation type="journal article" date="2019" name="Int. J. Syst. Evol. Microbiol.">
        <title>The Global Catalogue of Microorganisms (GCM) 10K type strain sequencing project: providing services to taxonomists for standard genome sequencing and annotation.</title>
        <authorList>
            <consortium name="The Broad Institute Genomics Platform"/>
            <consortium name="The Broad Institute Genome Sequencing Center for Infectious Disease"/>
            <person name="Wu L."/>
            <person name="Ma J."/>
        </authorList>
    </citation>
    <scope>NUCLEOTIDE SEQUENCE [LARGE SCALE GENOMIC DNA]</scope>
    <source>
        <strain evidence="3">NBRC 111756</strain>
    </source>
</reference>
<keyword evidence="1" id="KW-0812">Transmembrane</keyword>
<proteinExistence type="predicted"/>
<protein>
    <submittedName>
        <fullName evidence="2">Uncharacterized protein</fullName>
    </submittedName>
</protein>
<evidence type="ECO:0000313" key="2">
    <source>
        <dbReference type="EMBL" id="MFC6672599.1"/>
    </source>
</evidence>
<evidence type="ECO:0000256" key="1">
    <source>
        <dbReference type="SAM" id="Phobius"/>
    </source>
</evidence>
<keyword evidence="1" id="KW-1133">Transmembrane helix</keyword>
<dbReference type="EMBL" id="JBHSWE010000001">
    <property type="protein sequence ID" value="MFC6672599.1"/>
    <property type="molecule type" value="Genomic_DNA"/>
</dbReference>
<keyword evidence="3" id="KW-1185">Reference proteome</keyword>
<keyword evidence="1" id="KW-0472">Membrane</keyword>